<dbReference type="EMBL" id="WIJP01000006">
    <property type="protein sequence ID" value="MQQ29760.1"/>
    <property type="molecule type" value="Genomic_DNA"/>
</dbReference>
<protein>
    <submittedName>
        <fullName evidence="1">Uncharacterized protein</fullName>
    </submittedName>
</protein>
<name>A0A6I1TX79_STRMT</name>
<proteinExistence type="predicted"/>
<gene>
    <name evidence="1" type="ORF">GEZ84_05140</name>
</gene>
<organism evidence="1 2">
    <name type="scientific">Streptococcus mitis</name>
    <dbReference type="NCBI Taxonomy" id="28037"/>
    <lineage>
        <taxon>Bacteria</taxon>
        <taxon>Bacillati</taxon>
        <taxon>Bacillota</taxon>
        <taxon>Bacilli</taxon>
        <taxon>Lactobacillales</taxon>
        <taxon>Streptococcaceae</taxon>
        <taxon>Streptococcus</taxon>
        <taxon>Streptococcus mitis group</taxon>
    </lineage>
</organism>
<dbReference type="RefSeq" id="WP_153223736.1">
    <property type="nucleotide sequence ID" value="NZ_WIJP01000006.1"/>
</dbReference>
<comment type="caution">
    <text evidence="1">The sequence shown here is derived from an EMBL/GenBank/DDBJ whole genome shotgun (WGS) entry which is preliminary data.</text>
</comment>
<dbReference type="Proteomes" id="UP000438885">
    <property type="component" value="Unassembled WGS sequence"/>
</dbReference>
<accession>A0A6I1TX79</accession>
<reference evidence="1 2" key="1">
    <citation type="submission" date="2019-10" db="EMBL/GenBank/DDBJ databases">
        <title>Streptococcus mitis of the oral and urogenital tracts.</title>
        <authorList>
            <person name="Price T."/>
            <person name="Mores C.R."/>
            <person name="Putonti C."/>
            <person name="Wolfe A.J."/>
        </authorList>
    </citation>
    <scope>NUCLEOTIDE SEQUENCE [LARGE SCALE GENOMIC DNA]</scope>
    <source>
        <strain evidence="1 2">SM10</strain>
    </source>
</reference>
<dbReference type="AlphaFoldDB" id="A0A6I1TX79"/>
<sequence length="67" mass="7736">MKGIIKRLFNKTTNRQKPLGEIVIGVEIENSSEFRQLAKETAEAINYLNHCLDKLNEFELKVSTSRK</sequence>
<evidence type="ECO:0000313" key="2">
    <source>
        <dbReference type="Proteomes" id="UP000438885"/>
    </source>
</evidence>
<evidence type="ECO:0000313" key="1">
    <source>
        <dbReference type="EMBL" id="MQQ29760.1"/>
    </source>
</evidence>